<gene>
    <name evidence="1" type="ORF">IW256_001099</name>
</gene>
<evidence type="ECO:0000313" key="2">
    <source>
        <dbReference type="Proteomes" id="UP000614047"/>
    </source>
</evidence>
<protein>
    <recommendedName>
        <fullName evidence="3">Replication initiation protein</fullName>
    </recommendedName>
</protein>
<dbReference type="AlphaFoldDB" id="A0A931DG80"/>
<organism evidence="1 2">
    <name type="scientific">Actinomadura viridis</name>
    <dbReference type="NCBI Taxonomy" id="58110"/>
    <lineage>
        <taxon>Bacteria</taxon>
        <taxon>Bacillati</taxon>
        <taxon>Actinomycetota</taxon>
        <taxon>Actinomycetes</taxon>
        <taxon>Streptosporangiales</taxon>
        <taxon>Thermomonosporaceae</taxon>
        <taxon>Actinomadura</taxon>
    </lineage>
</organism>
<name>A0A931DG80_9ACTN</name>
<evidence type="ECO:0008006" key="3">
    <source>
        <dbReference type="Google" id="ProtNLM"/>
    </source>
</evidence>
<sequence length="472" mass="50899">MPEHAAPPVVTPAAARDMAARINRRDFARWAARTRAMGGCAQPIHLRGRVEHLDPLTGELLHRYTTAREPGGVLRVACKTRRASRCPSCAETYRADTYQLVRAGLTGGKGVPSSVASHPAAFVTLTAPSFGTVHARREKPGGAVAPCHPRRNAGTCPHGRAMSCTVRHSADDGRLGEPLCPDCYDHTGSVLFNALAPELWRRFTMALRRRIAKAAGLSLRQLGDTLTLSFAKVAEYQRRGVVHFHAVIRLDGPTGPDSPPPAWATHEVLADAVQQGARAVTVPTPAAPGLPSRSLAWGPQVDLRPITTTGELTDRAVAGYIAKYATKAAECVGTLDRRIRATDDIGTLPVTAHARRLIAECLRLGALPELAELRLADWAHMLGFRGHFSTKSRRYSTTLGALREARILHNQREHEITTGRLPLTDEDQVLVVAHWRYLGQGLTPGEALLTAAITGTPLPPLNPNATEQGSTA</sequence>
<evidence type="ECO:0000313" key="1">
    <source>
        <dbReference type="EMBL" id="MBG6086986.1"/>
    </source>
</evidence>
<keyword evidence="2" id="KW-1185">Reference proteome</keyword>
<accession>A0A931DG80</accession>
<reference evidence="1" key="1">
    <citation type="submission" date="2020-11" db="EMBL/GenBank/DDBJ databases">
        <title>Sequencing the genomes of 1000 actinobacteria strains.</title>
        <authorList>
            <person name="Klenk H.-P."/>
        </authorList>
    </citation>
    <scope>NUCLEOTIDE SEQUENCE</scope>
    <source>
        <strain evidence="1">DSM 43175</strain>
    </source>
</reference>
<dbReference type="Proteomes" id="UP000614047">
    <property type="component" value="Unassembled WGS sequence"/>
</dbReference>
<dbReference type="Pfam" id="PF20199">
    <property type="entry name" value="RepSA"/>
    <property type="match status" value="1"/>
</dbReference>
<comment type="caution">
    <text evidence="1">The sequence shown here is derived from an EMBL/GenBank/DDBJ whole genome shotgun (WGS) entry which is preliminary data.</text>
</comment>
<dbReference type="InterPro" id="IPR046828">
    <property type="entry name" value="RepSA"/>
</dbReference>
<proteinExistence type="predicted"/>
<dbReference type="EMBL" id="JADOUA010000001">
    <property type="protein sequence ID" value="MBG6086986.1"/>
    <property type="molecule type" value="Genomic_DNA"/>
</dbReference>